<keyword evidence="2" id="KW-1185">Reference proteome</keyword>
<name>A0ABU6Y9M4_9FABA</name>
<evidence type="ECO:0000313" key="2">
    <source>
        <dbReference type="Proteomes" id="UP001341840"/>
    </source>
</evidence>
<dbReference type="EMBL" id="JASCZI010241804">
    <property type="protein sequence ID" value="MED6207147.1"/>
    <property type="molecule type" value="Genomic_DNA"/>
</dbReference>
<proteinExistence type="predicted"/>
<organism evidence="1 2">
    <name type="scientific">Stylosanthes scabra</name>
    <dbReference type="NCBI Taxonomy" id="79078"/>
    <lineage>
        <taxon>Eukaryota</taxon>
        <taxon>Viridiplantae</taxon>
        <taxon>Streptophyta</taxon>
        <taxon>Embryophyta</taxon>
        <taxon>Tracheophyta</taxon>
        <taxon>Spermatophyta</taxon>
        <taxon>Magnoliopsida</taxon>
        <taxon>eudicotyledons</taxon>
        <taxon>Gunneridae</taxon>
        <taxon>Pentapetalae</taxon>
        <taxon>rosids</taxon>
        <taxon>fabids</taxon>
        <taxon>Fabales</taxon>
        <taxon>Fabaceae</taxon>
        <taxon>Papilionoideae</taxon>
        <taxon>50 kb inversion clade</taxon>
        <taxon>dalbergioids sensu lato</taxon>
        <taxon>Dalbergieae</taxon>
        <taxon>Pterocarpus clade</taxon>
        <taxon>Stylosanthes</taxon>
    </lineage>
</organism>
<gene>
    <name evidence="1" type="ORF">PIB30_033158</name>
</gene>
<protein>
    <submittedName>
        <fullName evidence="1">Uncharacterized protein</fullName>
    </submittedName>
</protein>
<accession>A0ABU6Y9M4</accession>
<comment type="caution">
    <text evidence="1">The sequence shown here is derived from an EMBL/GenBank/DDBJ whole genome shotgun (WGS) entry which is preliminary data.</text>
</comment>
<evidence type="ECO:0000313" key="1">
    <source>
        <dbReference type="EMBL" id="MED6207147.1"/>
    </source>
</evidence>
<reference evidence="1 2" key="1">
    <citation type="journal article" date="2023" name="Plants (Basel)">
        <title>Bridging the Gap: Combining Genomics and Transcriptomics Approaches to Understand Stylosanthes scabra, an Orphan Legume from the Brazilian Caatinga.</title>
        <authorList>
            <person name="Ferreira-Neto J.R.C."/>
            <person name="da Silva M.D."/>
            <person name="Binneck E."/>
            <person name="de Melo N.F."/>
            <person name="da Silva R.H."/>
            <person name="de Melo A.L.T.M."/>
            <person name="Pandolfi V."/>
            <person name="Bustamante F.O."/>
            <person name="Brasileiro-Vidal A.C."/>
            <person name="Benko-Iseppon A.M."/>
        </authorList>
    </citation>
    <scope>NUCLEOTIDE SEQUENCE [LARGE SCALE GENOMIC DNA]</scope>
    <source>
        <tissue evidence="1">Leaves</tissue>
    </source>
</reference>
<sequence length="80" mass="9085">MLIYEYYKKPEEKGQGSEADMARLKRVREESMRDLGMLLIIEFQGVSVVSEKETTLSHPSFSTVVFVSPNPKSPFTQSQA</sequence>
<dbReference type="Proteomes" id="UP001341840">
    <property type="component" value="Unassembled WGS sequence"/>
</dbReference>